<dbReference type="EMBL" id="UYYB01114196">
    <property type="protein sequence ID" value="VDM81706.1"/>
    <property type="molecule type" value="Genomic_DNA"/>
</dbReference>
<name>A0A3P7JED7_STRVU</name>
<reference evidence="2 3" key="1">
    <citation type="submission" date="2018-11" db="EMBL/GenBank/DDBJ databases">
        <authorList>
            <consortium name="Pathogen Informatics"/>
        </authorList>
    </citation>
    <scope>NUCLEOTIDE SEQUENCE [LARGE SCALE GENOMIC DNA]</scope>
</reference>
<keyword evidence="1" id="KW-0812">Transmembrane</keyword>
<evidence type="ECO:0000256" key="1">
    <source>
        <dbReference type="SAM" id="Phobius"/>
    </source>
</evidence>
<dbReference type="Proteomes" id="UP000270094">
    <property type="component" value="Unassembled WGS sequence"/>
</dbReference>
<sequence>MDFEDDAAILSRLGILESKEESPHKIHHQLKKADASSARDRFVEVNIDGTVDTKSDSDEEPIFDRNSLLSPNKGVKVYRRKYEPYTCVYLVLLLTYIAVGATYPLAWTEYQLKTNIPFILLLENNIGSLIGCSTG</sequence>
<proteinExistence type="predicted"/>
<keyword evidence="3" id="KW-1185">Reference proteome</keyword>
<organism evidence="2 3">
    <name type="scientific">Strongylus vulgaris</name>
    <name type="common">Blood worm</name>
    <dbReference type="NCBI Taxonomy" id="40348"/>
    <lineage>
        <taxon>Eukaryota</taxon>
        <taxon>Metazoa</taxon>
        <taxon>Ecdysozoa</taxon>
        <taxon>Nematoda</taxon>
        <taxon>Chromadorea</taxon>
        <taxon>Rhabditida</taxon>
        <taxon>Rhabditina</taxon>
        <taxon>Rhabditomorpha</taxon>
        <taxon>Strongyloidea</taxon>
        <taxon>Strongylidae</taxon>
        <taxon>Strongylus</taxon>
    </lineage>
</organism>
<feature type="transmembrane region" description="Helical" evidence="1">
    <location>
        <begin position="86"/>
        <end position="106"/>
    </location>
</feature>
<evidence type="ECO:0000313" key="2">
    <source>
        <dbReference type="EMBL" id="VDM81706.1"/>
    </source>
</evidence>
<evidence type="ECO:0000313" key="3">
    <source>
        <dbReference type="Proteomes" id="UP000270094"/>
    </source>
</evidence>
<dbReference type="AlphaFoldDB" id="A0A3P7JED7"/>
<protein>
    <submittedName>
        <fullName evidence="2">Uncharacterized protein</fullName>
    </submittedName>
</protein>
<gene>
    <name evidence="2" type="ORF">SVUK_LOCUS16704</name>
</gene>
<keyword evidence="1" id="KW-1133">Transmembrane helix</keyword>
<accession>A0A3P7JED7</accession>
<keyword evidence="1" id="KW-0472">Membrane</keyword>
<dbReference type="OrthoDB" id="5832016at2759"/>